<keyword evidence="1" id="KW-0812">Transmembrane</keyword>
<protein>
    <recommendedName>
        <fullName evidence="4">Transporter</fullName>
    </recommendedName>
</protein>
<dbReference type="Proteomes" id="UP000806542">
    <property type="component" value="Unassembled WGS sequence"/>
</dbReference>
<keyword evidence="1" id="KW-0472">Membrane</keyword>
<gene>
    <name evidence="2" type="ORF">INF28_05440</name>
</gene>
<proteinExistence type="predicted"/>
<organism evidence="2 3">
    <name type="scientific">Ructibacterium gallinarum</name>
    <dbReference type="NCBI Taxonomy" id="2779355"/>
    <lineage>
        <taxon>Bacteria</taxon>
        <taxon>Bacillati</taxon>
        <taxon>Bacillota</taxon>
        <taxon>Clostridia</taxon>
        <taxon>Eubacteriales</taxon>
        <taxon>Oscillospiraceae</taxon>
        <taxon>Ructibacterium</taxon>
    </lineage>
</organism>
<feature type="transmembrane region" description="Helical" evidence="1">
    <location>
        <begin position="141"/>
        <end position="162"/>
    </location>
</feature>
<name>A0A9D5LZM9_9FIRM</name>
<feature type="transmembrane region" description="Helical" evidence="1">
    <location>
        <begin position="174"/>
        <end position="197"/>
    </location>
</feature>
<accession>A0A9D5LZM9</accession>
<feature type="transmembrane region" description="Helical" evidence="1">
    <location>
        <begin position="289"/>
        <end position="308"/>
    </location>
</feature>
<comment type="caution">
    <text evidence="2">The sequence shown here is derived from an EMBL/GenBank/DDBJ whole genome shotgun (WGS) entry which is preliminary data.</text>
</comment>
<feature type="transmembrane region" description="Helical" evidence="1">
    <location>
        <begin position="39"/>
        <end position="56"/>
    </location>
</feature>
<feature type="transmembrane region" description="Helical" evidence="1">
    <location>
        <begin position="84"/>
        <end position="105"/>
    </location>
</feature>
<dbReference type="PANTHER" id="PTHR37814">
    <property type="entry name" value="CONSERVED MEMBRANE PROTEIN"/>
    <property type="match status" value="1"/>
</dbReference>
<evidence type="ECO:0000256" key="1">
    <source>
        <dbReference type="SAM" id="Phobius"/>
    </source>
</evidence>
<dbReference type="PANTHER" id="PTHR37814:SF1">
    <property type="entry name" value="MEMBRANE PROTEIN"/>
    <property type="match status" value="1"/>
</dbReference>
<feature type="transmembrane region" description="Helical" evidence="1">
    <location>
        <begin position="111"/>
        <end position="129"/>
    </location>
</feature>
<evidence type="ECO:0000313" key="3">
    <source>
        <dbReference type="Proteomes" id="UP000806542"/>
    </source>
</evidence>
<dbReference type="RefSeq" id="WP_226392454.1">
    <property type="nucleotide sequence ID" value="NZ_JADCKB010000008.1"/>
</dbReference>
<feature type="transmembrane region" description="Helical" evidence="1">
    <location>
        <begin position="314"/>
        <end position="334"/>
    </location>
</feature>
<feature type="transmembrane region" description="Helical" evidence="1">
    <location>
        <begin position="209"/>
        <end position="227"/>
    </location>
</feature>
<dbReference type="EMBL" id="JADCKB010000008">
    <property type="protein sequence ID" value="MBE5039907.1"/>
    <property type="molecule type" value="Genomic_DNA"/>
</dbReference>
<keyword evidence="1" id="KW-1133">Transmembrane helix</keyword>
<feature type="transmembrane region" description="Helical" evidence="1">
    <location>
        <begin position="255"/>
        <end position="277"/>
    </location>
</feature>
<sequence>MKNGLKIAMVYIGLVIGAGFASGREIMEYFNFPGGTDHSGIVLATFLLIAVCYLILRRASLSGITTFDGYLKAVAGRGAGAVRLFMLLYLFCGFFTMLAGSGALLRQSLMLPSPAGCLFMAAVCFLILAFDLKGIVALNTVLVPCMIAGIFYICICSVLFGTQSAFSFASLGRGMLTSAICYVSYNTISAASVLIPLCKQITMKEIRTAAVTGGLVLGILITAVWAVQSQYFDALWDSEIPMLQLAAMAGRSEKYLYSLILMMAICTTAVSQGFGILSAFAPAGTKQRIFRAAVLCLAALPFSMLGFAGLVAHLYAFFGVTGLLWMGLVLVDFYRKA</sequence>
<keyword evidence="3" id="KW-1185">Reference proteome</keyword>
<dbReference type="AlphaFoldDB" id="A0A9D5LZM9"/>
<evidence type="ECO:0008006" key="4">
    <source>
        <dbReference type="Google" id="ProtNLM"/>
    </source>
</evidence>
<dbReference type="InterPro" id="IPR038728">
    <property type="entry name" value="YkvI-like"/>
</dbReference>
<reference evidence="2" key="1">
    <citation type="submission" date="2020-10" db="EMBL/GenBank/DDBJ databases">
        <title>ChiBAC.</title>
        <authorList>
            <person name="Zenner C."/>
            <person name="Hitch T.C.A."/>
            <person name="Clavel T."/>
        </authorList>
    </citation>
    <scope>NUCLEOTIDE SEQUENCE</scope>
    <source>
        <strain evidence="2">DSM 107454</strain>
    </source>
</reference>
<evidence type="ECO:0000313" key="2">
    <source>
        <dbReference type="EMBL" id="MBE5039907.1"/>
    </source>
</evidence>